<reference evidence="2" key="1">
    <citation type="submission" date="2021-05" db="EMBL/GenBank/DDBJ databases">
        <authorList>
            <person name="Alioto T."/>
            <person name="Alioto T."/>
            <person name="Gomez Garrido J."/>
        </authorList>
    </citation>
    <scope>NUCLEOTIDE SEQUENCE</scope>
</reference>
<protein>
    <submittedName>
        <fullName evidence="2">(northern house mosquito) hypothetical protein</fullName>
    </submittedName>
</protein>
<dbReference type="EMBL" id="HBUE01094717">
    <property type="protein sequence ID" value="CAG6482921.1"/>
    <property type="molecule type" value="Transcribed_RNA"/>
</dbReference>
<proteinExistence type="predicted"/>
<name>A0A8D8FTD7_CULPI</name>
<feature type="region of interest" description="Disordered" evidence="1">
    <location>
        <begin position="64"/>
        <end position="114"/>
    </location>
</feature>
<sequence length="114" mass="12885">MLDVEQPFAHREVIIREDDGVQRASRAENEPSFEDNGKLCKTVLINDASRLKSWTARHCSVVPESSRKATNQRRRSWTFPGSRCPSIKRFPPPTYSISSPFVDGADSERGTAYT</sequence>
<dbReference type="AlphaFoldDB" id="A0A8D8FTD7"/>
<evidence type="ECO:0000313" key="2">
    <source>
        <dbReference type="EMBL" id="CAG6482921.1"/>
    </source>
</evidence>
<evidence type="ECO:0000256" key="1">
    <source>
        <dbReference type="SAM" id="MobiDB-lite"/>
    </source>
</evidence>
<organism evidence="2">
    <name type="scientific">Culex pipiens</name>
    <name type="common">House mosquito</name>
    <dbReference type="NCBI Taxonomy" id="7175"/>
    <lineage>
        <taxon>Eukaryota</taxon>
        <taxon>Metazoa</taxon>
        <taxon>Ecdysozoa</taxon>
        <taxon>Arthropoda</taxon>
        <taxon>Hexapoda</taxon>
        <taxon>Insecta</taxon>
        <taxon>Pterygota</taxon>
        <taxon>Neoptera</taxon>
        <taxon>Endopterygota</taxon>
        <taxon>Diptera</taxon>
        <taxon>Nematocera</taxon>
        <taxon>Culicoidea</taxon>
        <taxon>Culicidae</taxon>
        <taxon>Culicinae</taxon>
        <taxon>Culicini</taxon>
        <taxon>Culex</taxon>
        <taxon>Culex</taxon>
    </lineage>
</organism>
<accession>A0A8D8FTD7</accession>